<name>A0ABY5P9R7_9LACT</name>
<keyword evidence="13 16" id="KW-0131">Cell cycle</keyword>
<evidence type="ECO:0000256" key="9">
    <source>
        <dbReference type="ARBA" id="ARBA00022857"/>
    </source>
</evidence>
<dbReference type="InterPro" id="IPR016167">
    <property type="entry name" value="FAD-bd_PCMH_sub1"/>
</dbReference>
<evidence type="ECO:0000256" key="5">
    <source>
        <dbReference type="ARBA" id="ARBA00022490"/>
    </source>
</evidence>
<evidence type="ECO:0000256" key="6">
    <source>
        <dbReference type="ARBA" id="ARBA00022618"/>
    </source>
</evidence>
<dbReference type="InterPro" id="IPR003170">
    <property type="entry name" value="MurB"/>
</dbReference>
<comment type="function">
    <text evidence="2 16">Cell wall formation.</text>
</comment>
<evidence type="ECO:0000256" key="13">
    <source>
        <dbReference type="ARBA" id="ARBA00023306"/>
    </source>
</evidence>
<keyword evidence="5 16" id="KW-0963">Cytoplasm</keyword>
<evidence type="ECO:0000256" key="16">
    <source>
        <dbReference type="HAMAP-Rule" id="MF_00037"/>
    </source>
</evidence>
<accession>A0ABY5P9R7</accession>
<keyword evidence="14 16" id="KW-0961">Cell wall biogenesis/degradation</keyword>
<dbReference type="Pfam" id="PF01565">
    <property type="entry name" value="FAD_binding_4"/>
    <property type="match status" value="1"/>
</dbReference>
<organism evidence="18 19">
    <name type="scientific">Fundicoccus culcitae</name>
    <dbReference type="NCBI Taxonomy" id="2969821"/>
    <lineage>
        <taxon>Bacteria</taxon>
        <taxon>Bacillati</taxon>
        <taxon>Bacillota</taxon>
        <taxon>Bacilli</taxon>
        <taxon>Lactobacillales</taxon>
        <taxon>Aerococcaceae</taxon>
        <taxon>Fundicoccus</taxon>
    </lineage>
</organism>
<gene>
    <name evidence="16 18" type="primary">murB</name>
    <name evidence="18" type="ORF">NRE15_07700</name>
</gene>
<evidence type="ECO:0000256" key="14">
    <source>
        <dbReference type="ARBA" id="ARBA00023316"/>
    </source>
</evidence>
<dbReference type="SUPFAM" id="SSF56176">
    <property type="entry name" value="FAD-binding/transporter-associated domain-like"/>
    <property type="match status" value="1"/>
</dbReference>
<dbReference type="NCBIfam" id="NF010480">
    <property type="entry name" value="PRK13905.1"/>
    <property type="match status" value="1"/>
</dbReference>
<dbReference type="GO" id="GO:0008762">
    <property type="term" value="F:UDP-N-acetylmuramate dehydrogenase activity"/>
    <property type="evidence" value="ECO:0007669"/>
    <property type="project" value="UniProtKB-EC"/>
</dbReference>
<proteinExistence type="inferred from homology"/>
<keyword evidence="12 16" id="KW-0560">Oxidoreductase</keyword>
<evidence type="ECO:0000256" key="2">
    <source>
        <dbReference type="ARBA" id="ARBA00003921"/>
    </source>
</evidence>
<dbReference type="PROSITE" id="PS51387">
    <property type="entry name" value="FAD_PCMH"/>
    <property type="match status" value="1"/>
</dbReference>
<evidence type="ECO:0000313" key="18">
    <source>
        <dbReference type="EMBL" id="UUX35487.1"/>
    </source>
</evidence>
<dbReference type="PANTHER" id="PTHR21071:SF4">
    <property type="entry name" value="UDP-N-ACETYLENOLPYRUVOYLGLUCOSAMINE REDUCTASE"/>
    <property type="match status" value="1"/>
</dbReference>
<feature type="active site" description="Proton donor" evidence="16">
    <location>
        <position position="222"/>
    </location>
</feature>
<dbReference type="Gene3D" id="3.30.465.10">
    <property type="match status" value="1"/>
</dbReference>
<keyword evidence="9 16" id="KW-0521">NADP</keyword>
<comment type="similarity">
    <text evidence="16">Belongs to the MurB family.</text>
</comment>
<keyword evidence="11 16" id="KW-0573">Peptidoglycan synthesis</keyword>
<dbReference type="InterPro" id="IPR016166">
    <property type="entry name" value="FAD-bd_PCMH"/>
</dbReference>
<evidence type="ECO:0000256" key="7">
    <source>
        <dbReference type="ARBA" id="ARBA00022630"/>
    </source>
</evidence>
<dbReference type="InterPro" id="IPR016169">
    <property type="entry name" value="FAD-bd_PCMH_sub2"/>
</dbReference>
<dbReference type="PANTHER" id="PTHR21071">
    <property type="entry name" value="UDP-N-ACETYLENOLPYRUVOYLGLUCOSAMINE REDUCTASE"/>
    <property type="match status" value="1"/>
</dbReference>
<dbReference type="InterPro" id="IPR006094">
    <property type="entry name" value="Oxid_FAD_bind_N"/>
</dbReference>
<keyword evidence="8 16" id="KW-0274">FAD</keyword>
<dbReference type="EC" id="1.3.1.98" evidence="16"/>
<keyword evidence="6 16" id="KW-0132">Cell division</keyword>
<comment type="subcellular location">
    <subcellularLocation>
        <location evidence="3 16">Cytoplasm</location>
    </subcellularLocation>
</comment>
<dbReference type="NCBIfam" id="TIGR00179">
    <property type="entry name" value="murB"/>
    <property type="match status" value="1"/>
</dbReference>
<dbReference type="InterPro" id="IPR011601">
    <property type="entry name" value="MurB_C"/>
</dbReference>
<evidence type="ECO:0000256" key="4">
    <source>
        <dbReference type="ARBA" id="ARBA00004752"/>
    </source>
</evidence>
<dbReference type="EMBL" id="CP102453">
    <property type="protein sequence ID" value="UUX35487.1"/>
    <property type="molecule type" value="Genomic_DNA"/>
</dbReference>
<reference evidence="18 19" key="1">
    <citation type="submission" date="2022-08" db="EMBL/GenBank/DDBJ databases">
        <title>Aerococcaceae sp. nov isolated from spoiled eye mask.</title>
        <authorList>
            <person name="Zhou G."/>
            <person name="Xie X.-B."/>
            <person name="Shi Q.-S."/>
            <person name="Wang Y.-S."/>
            <person name="Wen X."/>
            <person name="Peng H."/>
            <person name="Yang X.-J."/>
            <person name="Tao H.-B."/>
            <person name="Huang X.-M."/>
        </authorList>
    </citation>
    <scope>NUCLEOTIDE SEQUENCE [LARGE SCALE GENOMIC DNA]</scope>
    <source>
        <strain evidence="19">DM20194951</strain>
    </source>
</reference>
<keyword evidence="10 16" id="KW-0133">Cell shape</keyword>
<keyword evidence="19" id="KW-1185">Reference proteome</keyword>
<dbReference type="Gene3D" id="3.30.43.10">
    <property type="entry name" value="Uridine Diphospho-n-acetylenolpyruvylglucosamine Reductase, domain 2"/>
    <property type="match status" value="1"/>
</dbReference>
<dbReference type="Pfam" id="PF02873">
    <property type="entry name" value="MurB_C"/>
    <property type="match status" value="1"/>
</dbReference>
<evidence type="ECO:0000259" key="17">
    <source>
        <dbReference type="PROSITE" id="PS51387"/>
    </source>
</evidence>
<comment type="catalytic activity">
    <reaction evidence="15 16">
        <text>UDP-N-acetyl-alpha-D-muramate + NADP(+) = UDP-N-acetyl-3-O-(1-carboxyvinyl)-alpha-D-glucosamine + NADPH + H(+)</text>
        <dbReference type="Rhea" id="RHEA:12248"/>
        <dbReference type="ChEBI" id="CHEBI:15378"/>
        <dbReference type="ChEBI" id="CHEBI:57783"/>
        <dbReference type="ChEBI" id="CHEBI:58349"/>
        <dbReference type="ChEBI" id="CHEBI:68483"/>
        <dbReference type="ChEBI" id="CHEBI:70757"/>
        <dbReference type="EC" id="1.3.1.98"/>
    </reaction>
</comment>
<dbReference type="Proteomes" id="UP001315967">
    <property type="component" value="Chromosome"/>
</dbReference>
<dbReference type="Gene3D" id="3.90.78.10">
    <property type="entry name" value="UDP-N-acetylenolpyruvoylglucosamine reductase, C-terminal domain"/>
    <property type="match status" value="1"/>
</dbReference>
<dbReference type="InterPro" id="IPR036318">
    <property type="entry name" value="FAD-bd_PCMH-like_sf"/>
</dbReference>
<evidence type="ECO:0000313" key="19">
    <source>
        <dbReference type="Proteomes" id="UP001315967"/>
    </source>
</evidence>
<protein>
    <recommendedName>
        <fullName evidence="16">UDP-N-acetylenolpyruvoylglucosamine reductase</fullName>
        <ecNumber evidence="16">1.3.1.98</ecNumber>
    </recommendedName>
    <alternativeName>
        <fullName evidence="16">UDP-N-acetylmuramate dehydrogenase</fullName>
    </alternativeName>
</protein>
<evidence type="ECO:0000256" key="1">
    <source>
        <dbReference type="ARBA" id="ARBA00001974"/>
    </source>
</evidence>
<feature type="active site" evidence="16">
    <location>
        <position position="172"/>
    </location>
</feature>
<evidence type="ECO:0000256" key="8">
    <source>
        <dbReference type="ARBA" id="ARBA00022827"/>
    </source>
</evidence>
<evidence type="ECO:0000256" key="3">
    <source>
        <dbReference type="ARBA" id="ARBA00004496"/>
    </source>
</evidence>
<comment type="pathway">
    <text evidence="4 16">Cell wall biogenesis; peptidoglycan biosynthesis.</text>
</comment>
<dbReference type="InterPro" id="IPR036635">
    <property type="entry name" value="MurB_C_sf"/>
</dbReference>
<evidence type="ECO:0000256" key="12">
    <source>
        <dbReference type="ARBA" id="ARBA00023002"/>
    </source>
</evidence>
<feature type="domain" description="FAD-binding PCMH-type" evidence="17">
    <location>
        <begin position="29"/>
        <end position="193"/>
    </location>
</feature>
<dbReference type="SUPFAM" id="SSF56194">
    <property type="entry name" value="Uridine diphospho-N-Acetylenolpyruvylglucosamine reductase, MurB, C-terminal domain"/>
    <property type="match status" value="1"/>
</dbReference>
<dbReference type="RefSeq" id="WP_313794968.1">
    <property type="nucleotide sequence ID" value="NZ_CP102453.1"/>
</dbReference>
<evidence type="ECO:0000256" key="11">
    <source>
        <dbReference type="ARBA" id="ARBA00022984"/>
    </source>
</evidence>
<comment type="cofactor">
    <cofactor evidence="1 16">
        <name>FAD</name>
        <dbReference type="ChEBI" id="CHEBI:57692"/>
    </cofactor>
</comment>
<evidence type="ECO:0000256" key="10">
    <source>
        <dbReference type="ARBA" id="ARBA00022960"/>
    </source>
</evidence>
<dbReference type="HAMAP" id="MF_00037">
    <property type="entry name" value="MurB"/>
    <property type="match status" value="1"/>
</dbReference>
<evidence type="ECO:0000256" key="15">
    <source>
        <dbReference type="ARBA" id="ARBA00048914"/>
    </source>
</evidence>
<sequence>MELSRIVNELPHLNVKLNEPLSNYTYTKTGGNADAIVFPKTRAEVVEVTNWVRNHGIPLTILGNASNLIVRDGGIRGIVLILTEMKQVTVDGNVIIAESGTALIDVSYLALEHELSGLEFACGIPGSIGGAVYMNAGAYGGEVVEVIEWVEVVTPQGDIKRYSNEDCEFSYRYSIFQTNDDIILAVKFALKDGNYQAMSEHMAHLMDLRRSKQPLEYPSCGSVFKRPVGHFTGQLIQEAGLQGYRIGGAEISKKHAGFIVNIAGATATDYVQLIEFIQKTIWDLNQVRLETEVRIIGEEVI</sequence>
<feature type="active site" evidence="16">
    <location>
        <position position="292"/>
    </location>
</feature>
<keyword evidence="7 16" id="KW-0285">Flavoprotein</keyword>